<dbReference type="eggNOG" id="ENOG5031Y0W">
    <property type="taxonomic scope" value="Bacteria"/>
</dbReference>
<gene>
    <name evidence="1" type="ORF">AQ490_23360</name>
</gene>
<name>A0A0T6LS93_WENVI</name>
<protein>
    <recommendedName>
        <fullName evidence="3">XRE family transcriptional regulator</fullName>
    </recommendedName>
</protein>
<reference evidence="1 2" key="1">
    <citation type="submission" date="2015-10" db="EMBL/GenBank/DDBJ databases">
        <title>Draft genome sequence of pyrrolomycin-producing Streptomyces vitaminophilus.</title>
        <authorList>
            <person name="Graham D.E."/>
            <person name="Mahan K.M."/>
            <person name="Klingeman D.M."/>
            <person name="Hettich R.L."/>
            <person name="Parry R.J."/>
        </authorList>
    </citation>
    <scope>NUCLEOTIDE SEQUENCE [LARGE SCALE GENOMIC DNA]</scope>
    <source>
        <strain evidence="1 2">ATCC 31673</strain>
    </source>
</reference>
<dbReference type="CDD" id="cd00093">
    <property type="entry name" value="HTH_XRE"/>
    <property type="match status" value="1"/>
</dbReference>
<keyword evidence="2" id="KW-1185">Reference proteome</keyword>
<proteinExistence type="predicted"/>
<sequence>MSRRAPRFALRSPDLLRTLMKHTGDGTSVSIRDLATATSVAPSTVGALLTGDQETLNIEAASAIADRIGVDLLVLWTPTGRSSTGATLREAVA</sequence>
<organism evidence="1 2">
    <name type="scientific">Wenjunlia vitaminophila</name>
    <name type="common">Streptomyces vitaminophilus</name>
    <dbReference type="NCBI Taxonomy" id="76728"/>
    <lineage>
        <taxon>Bacteria</taxon>
        <taxon>Bacillati</taxon>
        <taxon>Actinomycetota</taxon>
        <taxon>Actinomycetes</taxon>
        <taxon>Kitasatosporales</taxon>
        <taxon>Streptomycetaceae</taxon>
        <taxon>Wenjunlia</taxon>
    </lineage>
</organism>
<dbReference type="Proteomes" id="UP000050867">
    <property type="component" value="Unassembled WGS sequence"/>
</dbReference>
<dbReference type="STRING" id="76728.AQ490_23360"/>
<dbReference type="AlphaFoldDB" id="A0A0T6LS93"/>
<evidence type="ECO:0000313" key="1">
    <source>
        <dbReference type="EMBL" id="KRV48809.1"/>
    </source>
</evidence>
<evidence type="ECO:0000313" key="2">
    <source>
        <dbReference type="Proteomes" id="UP000050867"/>
    </source>
</evidence>
<accession>A0A0T6LS93</accession>
<dbReference type="SUPFAM" id="SSF47413">
    <property type="entry name" value="lambda repressor-like DNA-binding domains"/>
    <property type="match status" value="1"/>
</dbReference>
<dbReference type="OrthoDB" id="4246696at2"/>
<dbReference type="InterPro" id="IPR010982">
    <property type="entry name" value="Lambda_DNA-bd_dom_sf"/>
</dbReference>
<evidence type="ECO:0008006" key="3">
    <source>
        <dbReference type="Google" id="ProtNLM"/>
    </source>
</evidence>
<dbReference type="InterPro" id="IPR001387">
    <property type="entry name" value="Cro/C1-type_HTH"/>
</dbReference>
<comment type="caution">
    <text evidence="1">The sequence shown here is derived from an EMBL/GenBank/DDBJ whole genome shotgun (WGS) entry which is preliminary data.</text>
</comment>
<dbReference type="EMBL" id="LLZU01000018">
    <property type="protein sequence ID" value="KRV48809.1"/>
    <property type="molecule type" value="Genomic_DNA"/>
</dbReference>
<dbReference type="GO" id="GO:0003677">
    <property type="term" value="F:DNA binding"/>
    <property type="evidence" value="ECO:0007669"/>
    <property type="project" value="InterPro"/>
</dbReference>